<evidence type="ECO:0000256" key="5">
    <source>
        <dbReference type="ARBA" id="ARBA00023136"/>
    </source>
</evidence>
<dbReference type="EMBL" id="KK852548">
    <property type="protein sequence ID" value="KDR21599.1"/>
    <property type="molecule type" value="Genomic_DNA"/>
</dbReference>
<name>A0A067RPD0_ZOONE</name>
<dbReference type="InterPro" id="IPR020846">
    <property type="entry name" value="MFS_dom"/>
</dbReference>
<evidence type="ECO:0000313" key="9">
    <source>
        <dbReference type="EMBL" id="KDR21599.1"/>
    </source>
</evidence>
<feature type="transmembrane region" description="Helical" evidence="7">
    <location>
        <begin position="177"/>
        <end position="196"/>
    </location>
</feature>
<comment type="subcellular location">
    <subcellularLocation>
        <location evidence="1">Cell membrane</location>
        <topology evidence="1">Multi-pass membrane protein</topology>
    </subcellularLocation>
</comment>
<feature type="transmembrane region" description="Helical" evidence="7">
    <location>
        <begin position="427"/>
        <end position="448"/>
    </location>
</feature>
<feature type="transmembrane region" description="Helical" evidence="7">
    <location>
        <begin position="119"/>
        <end position="137"/>
    </location>
</feature>
<keyword evidence="3 7" id="KW-0812">Transmembrane</keyword>
<evidence type="ECO:0000256" key="4">
    <source>
        <dbReference type="ARBA" id="ARBA00022989"/>
    </source>
</evidence>
<dbReference type="OMA" id="VSECCPK"/>
<keyword evidence="5 7" id="KW-0472">Membrane</keyword>
<feature type="transmembrane region" description="Helical" evidence="7">
    <location>
        <begin position="388"/>
        <end position="415"/>
    </location>
</feature>
<dbReference type="InterPro" id="IPR005828">
    <property type="entry name" value="MFS_sugar_transport-like"/>
</dbReference>
<gene>
    <name evidence="9" type="ORF">L798_03554</name>
</gene>
<dbReference type="InterPro" id="IPR044775">
    <property type="entry name" value="MFS_ERD6/Tret1-like"/>
</dbReference>
<dbReference type="InterPro" id="IPR003663">
    <property type="entry name" value="Sugar/inositol_transpt"/>
</dbReference>
<dbReference type="InterPro" id="IPR050549">
    <property type="entry name" value="MFS_Trehalose_Transporter"/>
</dbReference>
<feature type="transmembrane region" description="Helical" evidence="7">
    <location>
        <begin position="460"/>
        <end position="478"/>
    </location>
</feature>
<dbReference type="OrthoDB" id="6612291at2759"/>
<comment type="similarity">
    <text evidence="6">Belongs to the major facilitator superfamily. Sugar transporter (TC 2.A.1.1) family.</text>
</comment>
<keyword evidence="2" id="KW-1003">Cell membrane</keyword>
<keyword evidence="6" id="KW-0813">Transport</keyword>
<dbReference type="Proteomes" id="UP000027135">
    <property type="component" value="Unassembled WGS sequence"/>
</dbReference>
<dbReference type="PROSITE" id="PS00217">
    <property type="entry name" value="SUGAR_TRANSPORT_2"/>
    <property type="match status" value="1"/>
</dbReference>
<dbReference type="InterPro" id="IPR036259">
    <property type="entry name" value="MFS_trans_sf"/>
</dbReference>
<evidence type="ECO:0000256" key="3">
    <source>
        <dbReference type="ARBA" id="ARBA00022692"/>
    </source>
</evidence>
<dbReference type="InterPro" id="IPR005829">
    <property type="entry name" value="Sugar_transporter_CS"/>
</dbReference>
<evidence type="ECO:0000256" key="2">
    <source>
        <dbReference type="ARBA" id="ARBA00022475"/>
    </source>
</evidence>
<dbReference type="eggNOG" id="KOG0254">
    <property type="taxonomic scope" value="Eukaryota"/>
</dbReference>
<dbReference type="CDD" id="cd17358">
    <property type="entry name" value="MFS_GLUT6_8_Class3_like"/>
    <property type="match status" value="1"/>
</dbReference>
<keyword evidence="10" id="KW-1185">Reference proteome</keyword>
<dbReference type="Gene3D" id="1.20.1250.20">
    <property type="entry name" value="MFS general substrate transporter like domains"/>
    <property type="match status" value="1"/>
</dbReference>
<dbReference type="PRINTS" id="PR00171">
    <property type="entry name" value="SUGRTRNSPORT"/>
</dbReference>
<protein>
    <submittedName>
        <fullName evidence="9">Solute carrier family 2, facilitated glucose transporter member 8</fullName>
    </submittedName>
</protein>
<dbReference type="GO" id="GO:0051119">
    <property type="term" value="F:sugar transmembrane transporter activity"/>
    <property type="evidence" value="ECO:0007669"/>
    <property type="project" value="InterPro"/>
</dbReference>
<evidence type="ECO:0000259" key="8">
    <source>
        <dbReference type="PROSITE" id="PS50850"/>
    </source>
</evidence>
<feature type="transmembrane region" description="Helical" evidence="7">
    <location>
        <begin position="202"/>
        <end position="222"/>
    </location>
</feature>
<feature type="transmembrane region" description="Helical" evidence="7">
    <location>
        <begin position="357"/>
        <end position="376"/>
    </location>
</feature>
<evidence type="ECO:0000313" key="10">
    <source>
        <dbReference type="Proteomes" id="UP000027135"/>
    </source>
</evidence>
<dbReference type="PROSITE" id="PS00216">
    <property type="entry name" value="SUGAR_TRANSPORT_1"/>
    <property type="match status" value="1"/>
</dbReference>
<feature type="transmembrane region" description="Helical" evidence="7">
    <location>
        <begin position="285"/>
        <end position="303"/>
    </location>
</feature>
<evidence type="ECO:0000256" key="7">
    <source>
        <dbReference type="SAM" id="Phobius"/>
    </source>
</evidence>
<keyword evidence="4 7" id="KW-1133">Transmembrane helix</keyword>
<organism evidence="9 10">
    <name type="scientific">Zootermopsis nevadensis</name>
    <name type="common">Dampwood termite</name>
    <dbReference type="NCBI Taxonomy" id="136037"/>
    <lineage>
        <taxon>Eukaryota</taxon>
        <taxon>Metazoa</taxon>
        <taxon>Ecdysozoa</taxon>
        <taxon>Arthropoda</taxon>
        <taxon>Hexapoda</taxon>
        <taxon>Insecta</taxon>
        <taxon>Pterygota</taxon>
        <taxon>Neoptera</taxon>
        <taxon>Polyneoptera</taxon>
        <taxon>Dictyoptera</taxon>
        <taxon>Blattodea</taxon>
        <taxon>Blattoidea</taxon>
        <taxon>Termitoidae</taxon>
        <taxon>Termopsidae</taxon>
        <taxon>Zootermopsis</taxon>
    </lineage>
</organism>
<dbReference type="PANTHER" id="PTHR48021">
    <property type="match status" value="1"/>
</dbReference>
<sequence length="525" mass="56946">MKSTSVPIDVESKALVEPENEKNVTILEVKSPGLKNEAKPHRGSALKQVIAAFVANLGTINTGLVFGFSAVAIPQLEEADSFIKIDEEQASWIASLSSVTTPIGCILSGYLMDLIGRKRTLIITEIPLILGWILISASNSVEMIYIGRLLVGLGSGMVGAPARVYTGEVTQPHLRGMLSALASVGVSLGVTIEYILGAVVTWTVLAGISAAIPIMALILIMFMPETPNWLLNHGHTEEAKEALKKFRGETCDVDKEIGNLIDFADKNNVQLSGLKETLRALTSPAALKPFVILFTYFGIYQFSGVNPVTFYAVQVFQESGAEMNKYLATVILGIVRLLSTVVACISLRRCGRRPLTLISAIGCGLTMIGLGSYMYVKQGWDAEGIEPTATWIPVVCIFTFTIASTLGYLVVPWVMIGEVYPTQVRGIIGGLTTCSAHLFVFTVVKTFPLIQHAASNHGSFWIYGSISLLGTIFFYLYLPETKGRTLQEIEDYFSGRTKTLGNKQTKTLPGHKPKILEAEKGSMLP</sequence>
<dbReference type="InParanoid" id="A0A067RPD0"/>
<dbReference type="PANTHER" id="PTHR48021:SF7">
    <property type="entry name" value="RH09188P"/>
    <property type="match status" value="1"/>
</dbReference>
<evidence type="ECO:0000256" key="1">
    <source>
        <dbReference type="ARBA" id="ARBA00004651"/>
    </source>
</evidence>
<dbReference type="Pfam" id="PF00083">
    <property type="entry name" value="Sugar_tr"/>
    <property type="match status" value="1"/>
</dbReference>
<feature type="transmembrane region" description="Helical" evidence="7">
    <location>
        <begin position="49"/>
        <end position="72"/>
    </location>
</feature>
<dbReference type="SUPFAM" id="SSF103473">
    <property type="entry name" value="MFS general substrate transporter"/>
    <property type="match status" value="1"/>
</dbReference>
<reference evidence="9 10" key="1">
    <citation type="journal article" date="2014" name="Nat. Commun.">
        <title>Molecular traces of alternative social organization in a termite genome.</title>
        <authorList>
            <person name="Terrapon N."/>
            <person name="Li C."/>
            <person name="Robertson H.M."/>
            <person name="Ji L."/>
            <person name="Meng X."/>
            <person name="Booth W."/>
            <person name="Chen Z."/>
            <person name="Childers C.P."/>
            <person name="Glastad K.M."/>
            <person name="Gokhale K."/>
            <person name="Gowin J."/>
            <person name="Gronenberg W."/>
            <person name="Hermansen R.A."/>
            <person name="Hu H."/>
            <person name="Hunt B.G."/>
            <person name="Huylmans A.K."/>
            <person name="Khalil S.M."/>
            <person name="Mitchell R.D."/>
            <person name="Munoz-Torres M.C."/>
            <person name="Mustard J.A."/>
            <person name="Pan H."/>
            <person name="Reese J.T."/>
            <person name="Scharf M.E."/>
            <person name="Sun F."/>
            <person name="Vogel H."/>
            <person name="Xiao J."/>
            <person name="Yang W."/>
            <person name="Yang Z."/>
            <person name="Yang Z."/>
            <person name="Zhou J."/>
            <person name="Zhu J."/>
            <person name="Brent C.S."/>
            <person name="Elsik C.G."/>
            <person name="Goodisman M.A."/>
            <person name="Liberles D.A."/>
            <person name="Roe R.M."/>
            <person name="Vargo E.L."/>
            <person name="Vilcinskas A."/>
            <person name="Wang J."/>
            <person name="Bornberg-Bauer E."/>
            <person name="Korb J."/>
            <person name="Zhang G."/>
            <person name="Liebig J."/>
        </authorList>
    </citation>
    <scope>NUCLEOTIDE SEQUENCE [LARGE SCALE GENOMIC DNA]</scope>
    <source>
        <tissue evidence="9">Whole organism</tissue>
    </source>
</reference>
<accession>A0A067RPD0</accession>
<feature type="transmembrane region" description="Helical" evidence="7">
    <location>
        <begin position="143"/>
        <end position="165"/>
    </location>
</feature>
<dbReference type="GO" id="GO:0005886">
    <property type="term" value="C:plasma membrane"/>
    <property type="evidence" value="ECO:0007669"/>
    <property type="project" value="UniProtKB-SubCell"/>
</dbReference>
<feature type="transmembrane region" description="Helical" evidence="7">
    <location>
        <begin position="323"/>
        <end position="345"/>
    </location>
</feature>
<dbReference type="NCBIfam" id="TIGR00879">
    <property type="entry name" value="SP"/>
    <property type="match status" value="1"/>
</dbReference>
<keyword evidence="9" id="KW-0762">Sugar transport</keyword>
<evidence type="ECO:0000256" key="6">
    <source>
        <dbReference type="RuleBase" id="RU003346"/>
    </source>
</evidence>
<proteinExistence type="inferred from homology"/>
<feature type="transmembrane region" description="Helical" evidence="7">
    <location>
        <begin position="92"/>
        <end position="112"/>
    </location>
</feature>
<dbReference type="AlphaFoldDB" id="A0A067RPD0"/>
<dbReference type="FunFam" id="1.20.1250.20:FF:000249">
    <property type="entry name" value="facilitated trehalose transporter Tret1"/>
    <property type="match status" value="1"/>
</dbReference>
<feature type="domain" description="Major facilitator superfamily (MFS) profile" evidence="8">
    <location>
        <begin position="51"/>
        <end position="482"/>
    </location>
</feature>
<dbReference type="PROSITE" id="PS50850">
    <property type="entry name" value="MFS"/>
    <property type="match status" value="1"/>
</dbReference>